<dbReference type="Proteomes" id="UP000694556">
    <property type="component" value="Unassembled WGS sequence"/>
</dbReference>
<dbReference type="Ensembl" id="ENSCMMT00000023574.1">
    <property type="protein sequence ID" value="ENSCMMP00000021517.1"/>
    <property type="gene ID" value="ENSCMMG00000013548.1"/>
</dbReference>
<sequence>MGCYGSWWGIHGEMWGSHGAAVGRYGAAMGQLWVPVGSVGRCGARRARWTAAELELLRAAVRRFGEELNRISALIKERTL</sequence>
<proteinExistence type="predicted"/>
<reference evidence="1" key="1">
    <citation type="submission" date="2025-08" db="UniProtKB">
        <authorList>
            <consortium name="Ensembl"/>
        </authorList>
    </citation>
    <scope>IDENTIFICATION</scope>
</reference>
<dbReference type="AlphaFoldDB" id="A0A8C3GMZ2"/>
<name>A0A8C3GMZ2_CAIMO</name>
<evidence type="ECO:0000313" key="2">
    <source>
        <dbReference type="Proteomes" id="UP000694556"/>
    </source>
</evidence>
<protein>
    <submittedName>
        <fullName evidence="1">Uncharacterized protein</fullName>
    </submittedName>
</protein>
<evidence type="ECO:0000313" key="1">
    <source>
        <dbReference type="Ensembl" id="ENSCMMP00000021517.1"/>
    </source>
</evidence>
<keyword evidence="2" id="KW-1185">Reference proteome</keyword>
<organism evidence="1 2">
    <name type="scientific">Cairina moschata</name>
    <name type="common">Muscovy duck</name>
    <dbReference type="NCBI Taxonomy" id="8855"/>
    <lineage>
        <taxon>Eukaryota</taxon>
        <taxon>Metazoa</taxon>
        <taxon>Chordata</taxon>
        <taxon>Craniata</taxon>
        <taxon>Vertebrata</taxon>
        <taxon>Euteleostomi</taxon>
        <taxon>Archelosauria</taxon>
        <taxon>Archosauria</taxon>
        <taxon>Dinosauria</taxon>
        <taxon>Saurischia</taxon>
        <taxon>Theropoda</taxon>
        <taxon>Coelurosauria</taxon>
        <taxon>Aves</taxon>
        <taxon>Neognathae</taxon>
        <taxon>Galloanserae</taxon>
        <taxon>Anseriformes</taxon>
        <taxon>Anatidae</taxon>
        <taxon>Anatinae</taxon>
        <taxon>Cairina</taxon>
    </lineage>
</organism>
<reference evidence="1" key="2">
    <citation type="submission" date="2025-09" db="UniProtKB">
        <authorList>
            <consortium name="Ensembl"/>
        </authorList>
    </citation>
    <scope>IDENTIFICATION</scope>
</reference>
<accession>A0A8C3GMZ2</accession>